<evidence type="ECO:0000256" key="5">
    <source>
        <dbReference type="ARBA" id="ARBA00022801"/>
    </source>
</evidence>
<feature type="domain" description="EF-hand" evidence="11">
    <location>
        <begin position="1007"/>
        <end position="1034"/>
    </location>
</feature>
<evidence type="ECO:0000256" key="1">
    <source>
        <dbReference type="ARBA" id="ARBA00007623"/>
    </source>
</evidence>
<accession>C3Y6N1</accession>
<proteinExistence type="inferred from homology"/>
<dbReference type="SUPFAM" id="SSF47473">
    <property type="entry name" value="EF-hand"/>
    <property type="match status" value="1"/>
</dbReference>
<dbReference type="PRINTS" id="PR00704">
    <property type="entry name" value="CALPAIN"/>
</dbReference>
<gene>
    <name evidence="12" type="ORF">BRAFLDRAFT_74930</name>
</gene>
<dbReference type="GO" id="GO:0005509">
    <property type="term" value="F:calcium ion binding"/>
    <property type="evidence" value="ECO:0007669"/>
    <property type="project" value="InterPro"/>
</dbReference>
<evidence type="ECO:0000259" key="10">
    <source>
        <dbReference type="PROSITE" id="PS50203"/>
    </source>
</evidence>
<dbReference type="PROSITE" id="PS50222">
    <property type="entry name" value="EF_HAND_2"/>
    <property type="match status" value="2"/>
</dbReference>
<comment type="similarity">
    <text evidence="1">Belongs to the peptidase C2 family.</text>
</comment>
<dbReference type="PANTHER" id="PTHR10183">
    <property type="entry name" value="CALPAIN"/>
    <property type="match status" value="1"/>
</dbReference>
<dbReference type="SMART" id="SM00230">
    <property type="entry name" value="CysPc"/>
    <property type="match status" value="1"/>
</dbReference>
<dbReference type="InterPro" id="IPR018247">
    <property type="entry name" value="EF_Hand_1_Ca_BS"/>
</dbReference>
<dbReference type="SUPFAM" id="SSF54001">
    <property type="entry name" value="Cysteine proteinases"/>
    <property type="match status" value="2"/>
</dbReference>
<evidence type="ECO:0000256" key="6">
    <source>
        <dbReference type="ARBA" id="ARBA00022807"/>
    </source>
</evidence>
<evidence type="ECO:0000313" key="12">
    <source>
        <dbReference type="EMBL" id="EEN63991.1"/>
    </source>
</evidence>
<keyword evidence="4" id="KW-0677">Repeat</keyword>
<feature type="domain" description="Calpain catalytic" evidence="10">
    <location>
        <begin position="448"/>
        <end position="726"/>
    </location>
</feature>
<feature type="domain" description="EF-hand" evidence="11">
    <location>
        <begin position="385"/>
        <end position="414"/>
    </location>
</feature>
<dbReference type="PROSITE" id="PS50203">
    <property type="entry name" value="CALPAIN_CAT"/>
    <property type="match status" value="2"/>
</dbReference>
<evidence type="ECO:0000256" key="7">
    <source>
        <dbReference type="ARBA" id="ARBA00022837"/>
    </source>
</evidence>
<evidence type="ECO:0008006" key="13">
    <source>
        <dbReference type="Google" id="ProtNLM"/>
    </source>
</evidence>
<dbReference type="InterPro" id="IPR022683">
    <property type="entry name" value="Calpain_III"/>
</dbReference>
<dbReference type="InterPro" id="IPR002048">
    <property type="entry name" value="EF_hand_dom"/>
</dbReference>
<dbReference type="CDD" id="cd00214">
    <property type="entry name" value="Calpain_III"/>
    <property type="match status" value="2"/>
</dbReference>
<feature type="active site" evidence="8 9">
    <location>
        <position position="693"/>
    </location>
</feature>
<dbReference type="EMBL" id="GG666488">
    <property type="protein sequence ID" value="EEN63991.1"/>
    <property type="molecule type" value="Genomic_DNA"/>
</dbReference>
<dbReference type="InterPro" id="IPR036213">
    <property type="entry name" value="Calpain_III_sf"/>
</dbReference>
<dbReference type="CDD" id="cd00044">
    <property type="entry name" value="CysPc"/>
    <property type="match status" value="1"/>
</dbReference>
<feature type="active site" evidence="8 9">
    <location>
        <position position="673"/>
    </location>
</feature>
<dbReference type="Gene3D" id="3.90.70.10">
    <property type="entry name" value="Cysteine proteinases"/>
    <property type="match status" value="2"/>
</dbReference>
<evidence type="ECO:0000256" key="9">
    <source>
        <dbReference type="PROSITE-ProRule" id="PRU00239"/>
    </source>
</evidence>
<dbReference type="eggNOG" id="KOG0045">
    <property type="taxonomic scope" value="Eukaryota"/>
</dbReference>
<dbReference type="Pfam" id="PF01067">
    <property type="entry name" value="Calpain_III"/>
    <property type="match status" value="2"/>
</dbReference>
<dbReference type="AlphaFoldDB" id="C3Y6N1"/>
<evidence type="ECO:0000256" key="4">
    <source>
        <dbReference type="ARBA" id="ARBA00022737"/>
    </source>
</evidence>
<name>C3Y6N1_BRAFL</name>
<comment type="caution">
    <text evidence="9">Lacks conserved residue(s) required for the propagation of feature annotation.</text>
</comment>
<dbReference type="Pfam" id="PF00648">
    <property type="entry name" value="Peptidase_C2"/>
    <property type="match status" value="2"/>
</dbReference>
<dbReference type="FunFam" id="2.60.120.380:FF:000001">
    <property type="entry name" value="Calpain-1 catalytic subunit"/>
    <property type="match status" value="2"/>
</dbReference>
<keyword evidence="6 9" id="KW-0788">Thiol protease</keyword>
<keyword evidence="2 9" id="KW-0645">Protease</keyword>
<keyword evidence="5 9" id="KW-0378">Hydrolase</keyword>
<dbReference type="Gene3D" id="2.60.120.380">
    <property type="match status" value="2"/>
</dbReference>
<dbReference type="SUPFAM" id="SSF49758">
    <property type="entry name" value="Calpain large subunit, middle domain (domain III)"/>
    <property type="match status" value="2"/>
</dbReference>
<dbReference type="InterPro" id="IPR022682">
    <property type="entry name" value="Calpain_domain_III"/>
</dbReference>
<dbReference type="InterPro" id="IPR000169">
    <property type="entry name" value="Pept_cys_AS"/>
</dbReference>
<evidence type="ECO:0000256" key="3">
    <source>
        <dbReference type="ARBA" id="ARBA00022723"/>
    </source>
</evidence>
<dbReference type="GO" id="GO:0006508">
    <property type="term" value="P:proteolysis"/>
    <property type="evidence" value="ECO:0007669"/>
    <property type="project" value="UniProtKB-KW"/>
</dbReference>
<dbReference type="PROSITE" id="PS00139">
    <property type="entry name" value="THIOL_PROTEASE_CYS"/>
    <property type="match status" value="1"/>
</dbReference>
<organism>
    <name type="scientific">Branchiostoma floridae</name>
    <name type="common">Florida lancelet</name>
    <name type="synonym">Amphioxus</name>
    <dbReference type="NCBI Taxonomy" id="7739"/>
    <lineage>
        <taxon>Eukaryota</taxon>
        <taxon>Metazoa</taxon>
        <taxon>Chordata</taxon>
        <taxon>Cephalochordata</taxon>
        <taxon>Leptocardii</taxon>
        <taxon>Amphioxiformes</taxon>
        <taxon>Branchiostomatidae</taxon>
        <taxon>Branchiostoma</taxon>
    </lineage>
</organism>
<sequence>MGGTAGLEAVQSNGLVQQHAYSVTGFATVNEAQIVRVRNPWGKIEWKGPWSDESPQWEGVTEERKEELGVVKRDDGEFWMSFQDFLDIWKTLEICHLEPSVGEVEPELVGCKKWNSTERHGKWQRGMTAGGCANYRTSTFCSNPQYIVQVEDPDDEDDDDTCTVVFSLIQKDRRKQKHLGKANLAVGFYIYETAPNQKKLKKRDVCTRRPAATSGSYINLREVTKRVKLPPGNYIVMPSTFKPNEEADFLLRIYTEKPSTTEDQDDFFVDRILEEKHHTDAEPEQVIRRVQTVEVKKGRRVSRRTVKYLGTDQTETGRSLVVVGNTKGIVTLPEPWELVPKVSWATGVFSEIWCEKEPTPTLVGEKEDRVRKAFEVIASMGGDEEATFNKSDANKNGKLESYELREALRDVCDSKKAFEQTKMATPEEAVPFKGQVYAEIKDENQGGLWEDPEFPAEDQSLYFSNHENLQRYNFKWMRPGEIVGNPEFIDASEGASRFDVCQGCVGDCWMLAATATLAQKPYLFKRVCCEDNSYSDDYCGAFHFRFWQYGEWVDVVIDDRIPMVVFDWGDPQYFSLHSNDKNEFWSALLEKAYAKLHGSYESLEGGHTSDALVDFTGGMTERYDTTDPSKLPGDLYKILQKAFERGSTMGCSGIKGGSAGLEAIQDNGLVQQHAYSITGFAEVEGTQLVRIRNPWGKTEWKGPWGDQMSFEDFLTYWKNIEICNLTPDSMGDDDDDKLRWNVNNMNGRWIKNESAGGCANFRQSSFAANPQFKVNLTDADDGDDDDMASCLVSLLQKDRRKQKHLGKTNLFLGFYMYEAKGRSKLKRRDVMTEAPVASSGSYINYRERSEHFKVTPGEYIVLPTTFNPNEEGEFILRVFTEKEATADEIDEGDAIIKQDKPKPPKEEWSDEKKDKFRAFFEMVAGLSGDDEEVPAIDPFELKSLFDCIFKDPSLTIDLCKDVIQMFDVSLNGSNFTNRVPQNQRLKNLHDRVSQSFLSLLLCSPLSAFKNSDYDKSGKLSVYELQEALEDIIGFYIPKRLLCKLAFRYVDEDGHISGGNFLRIAMRLHWLWSFTIPKRLLCQLARRYVDEEGMISGGDFLRIAIRLTNLWNQQSGDAEDDGAGGFALNMGGQIGGLLGMFM</sequence>
<dbReference type="InterPro" id="IPR001300">
    <property type="entry name" value="Peptidase_C2_calpain_cat"/>
</dbReference>
<dbReference type="PROSITE" id="PS00018">
    <property type="entry name" value="EF_HAND_1"/>
    <property type="match status" value="2"/>
</dbReference>
<dbReference type="FunFam" id="3.90.70.10:FF:000114">
    <property type="entry name" value="Calpain a"/>
    <property type="match status" value="1"/>
</dbReference>
<keyword evidence="3" id="KW-0479">Metal-binding</keyword>
<dbReference type="PANTHER" id="PTHR10183:SF427">
    <property type="entry name" value="CALPAIN-9-LIKE ISOFORM X1"/>
    <property type="match status" value="1"/>
</dbReference>
<dbReference type="InterPro" id="IPR033883">
    <property type="entry name" value="C2_III"/>
</dbReference>
<feature type="active site" evidence="8 9">
    <location>
        <position position="508"/>
    </location>
</feature>
<feature type="domain" description="Calpain catalytic" evidence="10">
    <location>
        <begin position="1"/>
        <end position="98"/>
    </location>
</feature>
<dbReference type="InterPro" id="IPR022684">
    <property type="entry name" value="Calpain_cysteine_protease"/>
</dbReference>
<dbReference type="Gene3D" id="1.10.238.10">
    <property type="entry name" value="EF-hand"/>
    <property type="match status" value="1"/>
</dbReference>
<evidence type="ECO:0000259" key="11">
    <source>
        <dbReference type="PROSITE" id="PS50222"/>
    </source>
</evidence>
<dbReference type="GO" id="GO:0004198">
    <property type="term" value="F:calcium-dependent cysteine-type endopeptidase activity"/>
    <property type="evidence" value="ECO:0007669"/>
    <property type="project" value="InterPro"/>
</dbReference>
<evidence type="ECO:0000256" key="2">
    <source>
        <dbReference type="ARBA" id="ARBA00022670"/>
    </source>
</evidence>
<reference evidence="12" key="1">
    <citation type="journal article" date="2008" name="Nature">
        <title>The amphioxus genome and the evolution of the chordate karyotype.</title>
        <authorList>
            <consortium name="US DOE Joint Genome Institute (JGI-PGF)"/>
            <person name="Putnam N.H."/>
            <person name="Butts T."/>
            <person name="Ferrier D.E.K."/>
            <person name="Furlong R.F."/>
            <person name="Hellsten U."/>
            <person name="Kawashima T."/>
            <person name="Robinson-Rechavi M."/>
            <person name="Shoguchi E."/>
            <person name="Terry A."/>
            <person name="Yu J.-K."/>
            <person name="Benito-Gutierrez E.L."/>
            <person name="Dubchak I."/>
            <person name="Garcia-Fernandez J."/>
            <person name="Gibson-Brown J.J."/>
            <person name="Grigoriev I.V."/>
            <person name="Horton A.C."/>
            <person name="de Jong P.J."/>
            <person name="Jurka J."/>
            <person name="Kapitonov V.V."/>
            <person name="Kohara Y."/>
            <person name="Kuroki Y."/>
            <person name="Lindquist E."/>
            <person name="Lucas S."/>
            <person name="Osoegawa K."/>
            <person name="Pennacchio L.A."/>
            <person name="Salamov A.A."/>
            <person name="Satou Y."/>
            <person name="Sauka-Spengler T."/>
            <person name="Schmutz J."/>
            <person name="Shin-I T."/>
            <person name="Toyoda A."/>
            <person name="Bronner-Fraser M."/>
            <person name="Fujiyama A."/>
            <person name="Holland L.Z."/>
            <person name="Holland P.W.H."/>
            <person name="Satoh N."/>
            <person name="Rokhsar D.S."/>
        </authorList>
    </citation>
    <scope>NUCLEOTIDE SEQUENCE [LARGE SCALE GENOMIC DNA]</scope>
    <source>
        <strain evidence="12">S238N-H82</strain>
        <tissue evidence="12">Testes</tissue>
    </source>
</reference>
<dbReference type="InParanoid" id="C3Y6N1"/>
<dbReference type="SMART" id="SM00720">
    <property type="entry name" value="calpain_III"/>
    <property type="match status" value="2"/>
</dbReference>
<dbReference type="InterPro" id="IPR038765">
    <property type="entry name" value="Papain-like_cys_pep_sf"/>
</dbReference>
<evidence type="ECO:0000256" key="8">
    <source>
        <dbReference type="PIRSR" id="PIRSR622684-1"/>
    </source>
</evidence>
<dbReference type="InterPro" id="IPR011992">
    <property type="entry name" value="EF-hand-dom_pair"/>
</dbReference>
<protein>
    <recommendedName>
        <fullName evidence="13">Calpain catalytic domain-containing protein</fullName>
    </recommendedName>
</protein>
<keyword evidence="7" id="KW-0106">Calcium</keyword>